<evidence type="ECO:0000313" key="8">
    <source>
        <dbReference type="Proteomes" id="UP000217103"/>
    </source>
</evidence>
<feature type="transmembrane region" description="Helical" evidence="6">
    <location>
        <begin position="161"/>
        <end position="184"/>
    </location>
</feature>
<sequence>MPDFHLLAFVGACVLVAMIPGVSTAIILRQTLRQGRRAGFAALLGNETGLLLWALASVFGLSALVTASQVAYDVMRIAGAALLVAMGVQSLRAARRGAAAPDLPEAPPRHDAPARAQGASFALGLSTCMANPKAAIFAMSFLPQFVPATTPAEQVPLTLTLLAVVWVLVDIAWYTGMIAVVGRVKTALGRPAVRRRLEQIFGVVLIGLGVRVALESR</sequence>
<comment type="subcellular location">
    <subcellularLocation>
        <location evidence="1">Cell membrane</location>
        <topology evidence="1">Multi-pass membrane protein</topology>
    </subcellularLocation>
</comment>
<evidence type="ECO:0000256" key="5">
    <source>
        <dbReference type="ARBA" id="ARBA00023136"/>
    </source>
</evidence>
<evidence type="ECO:0000313" key="7">
    <source>
        <dbReference type="EMBL" id="SDR19795.1"/>
    </source>
</evidence>
<dbReference type="Proteomes" id="UP000217103">
    <property type="component" value="Unassembled WGS sequence"/>
</dbReference>
<dbReference type="RefSeq" id="WP_093260971.1">
    <property type="nucleotide sequence ID" value="NZ_FNKK01000002.1"/>
</dbReference>
<evidence type="ECO:0000256" key="3">
    <source>
        <dbReference type="ARBA" id="ARBA00022692"/>
    </source>
</evidence>
<reference evidence="7 8" key="1">
    <citation type="submission" date="2016-10" db="EMBL/GenBank/DDBJ databases">
        <authorList>
            <person name="de Groot N.N."/>
        </authorList>
    </citation>
    <scope>NUCLEOTIDE SEQUENCE [LARGE SCALE GENOMIC DNA]</scope>
    <source>
        <strain evidence="7 8">DSM 43794</strain>
    </source>
</reference>
<keyword evidence="4 6" id="KW-1133">Transmembrane helix</keyword>
<keyword evidence="8" id="KW-1185">Reference proteome</keyword>
<dbReference type="Pfam" id="PF01810">
    <property type="entry name" value="LysE"/>
    <property type="match status" value="1"/>
</dbReference>
<dbReference type="PANTHER" id="PTHR30086">
    <property type="entry name" value="ARGININE EXPORTER PROTEIN ARGO"/>
    <property type="match status" value="1"/>
</dbReference>
<keyword evidence="3 6" id="KW-0812">Transmembrane</keyword>
<name>A0A1H1H2T5_9ACTN</name>
<dbReference type="InterPro" id="IPR001123">
    <property type="entry name" value="LeuE-type"/>
</dbReference>
<evidence type="ECO:0000256" key="6">
    <source>
        <dbReference type="SAM" id="Phobius"/>
    </source>
</evidence>
<protein>
    <submittedName>
        <fullName evidence="7">Threonine/homoserine/homoserine lactone efflux protein</fullName>
    </submittedName>
</protein>
<dbReference type="STRING" id="35622.SAMN04489764_4018"/>
<dbReference type="AlphaFoldDB" id="A0A1H1H2T5"/>
<dbReference type="GO" id="GO:0015171">
    <property type="term" value="F:amino acid transmembrane transporter activity"/>
    <property type="evidence" value="ECO:0007669"/>
    <property type="project" value="TreeGrafter"/>
</dbReference>
<gene>
    <name evidence="7" type="ORF">SAMN04489764_4018</name>
</gene>
<accession>A0A1H1H2T5</accession>
<proteinExistence type="predicted"/>
<dbReference type="GO" id="GO:0005886">
    <property type="term" value="C:plasma membrane"/>
    <property type="evidence" value="ECO:0007669"/>
    <property type="project" value="UniProtKB-SubCell"/>
</dbReference>
<feature type="transmembrane region" description="Helical" evidence="6">
    <location>
        <begin position="40"/>
        <end position="64"/>
    </location>
</feature>
<feature type="transmembrane region" description="Helical" evidence="6">
    <location>
        <begin position="196"/>
        <end position="214"/>
    </location>
</feature>
<organism evidence="7 8">
    <name type="scientific">Thermostaphylospora chromogena</name>
    <dbReference type="NCBI Taxonomy" id="35622"/>
    <lineage>
        <taxon>Bacteria</taxon>
        <taxon>Bacillati</taxon>
        <taxon>Actinomycetota</taxon>
        <taxon>Actinomycetes</taxon>
        <taxon>Streptosporangiales</taxon>
        <taxon>Thermomonosporaceae</taxon>
        <taxon>Thermostaphylospora</taxon>
    </lineage>
</organism>
<evidence type="ECO:0000256" key="2">
    <source>
        <dbReference type="ARBA" id="ARBA00022475"/>
    </source>
</evidence>
<keyword evidence="2" id="KW-1003">Cell membrane</keyword>
<evidence type="ECO:0000256" key="4">
    <source>
        <dbReference type="ARBA" id="ARBA00022989"/>
    </source>
</evidence>
<dbReference type="OrthoDB" id="3175972at2"/>
<dbReference type="PANTHER" id="PTHR30086:SF20">
    <property type="entry name" value="ARGININE EXPORTER PROTEIN ARGO-RELATED"/>
    <property type="match status" value="1"/>
</dbReference>
<dbReference type="PIRSF" id="PIRSF006324">
    <property type="entry name" value="LeuE"/>
    <property type="match status" value="1"/>
</dbReference>
<keyword evidence="5 6" id="KW-0472">Membrane</keyword>
<dbReference type="EMBL" id="FNKK01000002">
    <property type="protein sequence ID" value="SDR19795.1"/>
    <property type="molecule type" value="Genomic_DNA"/>
</dbReference>
<evidence type="ECO:0000256" key="1">
    <source>
        <dbReference type="ARBA" id="ARBA00004651"/>
    </source>
</evidence>
<feature type="transmembrane region" description="Helical" evidence="6">
    <location>
        <begin position="6"/>
        <end position="28"/>
    </location>
</feature>